<sequence length="136" mass="16040">MFEYHLELVYQPRGPEYCFHCSPWRHFGYACKGTRPLVCAWRSEWPSGARFLGVLPRRFRVQSRPWVKSELAPPADADFVFARRIGLIRRTWDHRDLAEWLLLLSPGVQTGTCHYVVVRSHSESLGSWSIWLSMYR</sequence>
<proteinExistence type="predicted"/>
<dbReference type="AlphaFoldDB" id="A0AAV4MRA7"/>
<accession>A0AAV4MRA7</accession>
<evidence type="ECO:0000313" key="2">
    <source>
        <dbReference type="Proteomes" id="UP001054945"/>
    </source>
</evidence>
<evidence type="ECO:0000313" key="1">
    <source>
        <dbReference type="EMBL" id="GIX74935.1"/>
    </source>
</evidence>
<dbReference type="EMBL" id="BPLR01020112">
    <property type="protein sequence ID" value="GIX74935.1"/>
    <property type="molecule type" value="Genomic_DNA"/>
</dbReference>
<protein>
    <submittedName>
        <fullName evidence="1">Uncharacterized protein</fullName>
    </submittedName>
</protein>
<gene>
    <name evidence="1" type="ORF">CEXT_158901</name>
</gene>
<dbReference type="Proteomes" id="UP001054945">
    <property type="component" value="Unassembled WGS sequence"/>
</dbReference>
<keyword evidence="2" id="KW-1185">Reference proteome</keyword>
<organism evidence="1 2">
    <name type="scientific">Caerostris extrusa</name>
    <name type="common">Bark spider</name>
    <name type="synonym">Caerostris bankana</name>
    <dbReference type="NCBI Taxonomy" id="172846"/>
    <lineage>
        <taxon>Eukaryota</taxon>
        <taxon>Metazoa</taxon>
        <taxon>Ecdysozoa</taxon>
        <taxon>Arthropoda</taxon>
        <taxon>Chelicerata</taxon>
        <taxon>Arachnida</taxon>
        <taxon>Araneae</taxon>
        <taxon>Araneomorphae</taxon>
        <taxon>Entelegynae</taxon>
        <taxon>Araneoidea</taxon>
        <taxon>Araneidae</taxon>
        <taxon>Caerostris</taxon>
    </lineage>
</organism>
<comment type="caution">
    <text evidence="1">The sequence shown here is derived from an EMBL/GenBank/DDBJ whole genome shotgun (WGS) entry which is preliminary data.</text>
</comment>
<name>A0AAV4MRA7_CAEEX</name>
<reference evidence="1 2" key="1">
    <citation type="submission" date="2021-06" db="EMBL/GenBank/DDBJ databases">
        <title>Caerostris extrusa draft genome.</title>
        <authorList>
            <person name="Kono N."/>
            <person name="Arakawa K."/>
        </authorList>
    </citation>
    <scope>NUCLEOTIDE SEQUENCE [LARGE SCALE GENOMIC DNA]</scope>
</reference>